<proteinExistence type="predicted"/>
<protein>
    <submittedName>
        <fullName evidence="2">M48 family metallopeptidase</fullName>
    </submittedName>
</protein>
<dbReference type="Proteomes" id="UP000561617">
    <property type="component" value="Unassembled WGS sequence"/>
</dbReference>
<accession>A0A7X1CAD9</accession>
<dbReference type="RefSeq" id="WP_185381566.1">
    <property type="nucleotide sequence ID" value="NZ_JAASTW010000023.1"/>
</dbReference>
<dbReference type="PANTHER" id="PTHR30399">
    <property type="entry name" value="UNCHARACTERIZED PROTEIN YGJP"/>
    <property type="match status" value="1"/>
</dbReference>
<reference evidence="2 3" key="1">
    <citation type="submission" date="2020-03" db="EMBL/GenBank/DDBJ databases">
        <title>Soil Listeria distribution.</title>
        <authorList>
            <person name="Liao J."/>
            <person name="Wiedmann M."/>
        </authorList>
    </citation>
    <scope>NUCLEOTIDE SEQUENCE [LARGE SCALE GENOMIC DNA]</scope>
    <source>
        <strain evidence="2 3">FSL L7-1554</strain>
    </source>
</reference>
<dbReference type="Pfam" id="PF01863">
    <property type="entry name" value="YgjP-like"/>
    <property type="match status" value="1"/>
</dbReference>
<evidence type="ECO:0000259" key="1">
    <source>
        <dbReference type="Pfam" id="PF01863"/>
    </source>
</evidence>
<sequence>MYSITISGIEIKIVKKRIKNMYIRVFPPNGIVQVSAPVDYDDETIRMFALFRIGWIKRQIQSFENQPRQTKRQYVSGENIYLWGKRYRLDVIFSSSKNDIKVTGERITLQVRTQSTIQQRENIVNEWYRKLLKAEIPDLIEKYQKIIGVIASDWHVKNMRTKWGTCNTDKQKIWINLQLAKKSRDCLDYVIVHELVHLIEKNHTEKFTQYMNQFYPDWRVAREKLNNEVLDFMEPIENVD</sequence>
<dbReference type="Gene3D" id="3.30.2010.10">
    <property type="entry name" value="Metalloproteases ('zincins'), catalytic domain"/>
    <property type="match status" value="1"/>
</dbReference>
<dbReference type="CDD" id="cd07344">
    <property type="entry name" value="M48_yhfN_like"/>
    <property type="match status" value="1"/>
</dbReference>
<dbReference type="PANTHER" id="PTHR30399:SF1">
    <property type="entry name" value="UTP PYROPHOSPHATASE"/>
    <property type="match status" value="1"/>
</dbReference>
<evidence type="ECO:0000313" key="3">
    <source>
        <dbReference type="Proteomes" id="UP000561617"/>
    </source>
</evidence>
<dbReference type="EMBL" id="JAASTW010000023">
    <property type="protein sequence ID" value="MBC1490040.1"/>
    <property type="molecule type" value="Genomic_DNA"/>
</dbReference>
<organism evidence="2 3">
    <name type="scientific">Listeria immobilis</name>
    <dbReference type="NCBI Taxonomy" id="2713502"/>
    <lineage>
        <taxon>Bacteria</taxon>
        <taxon>Bacillati</taxon>
        <taxon>Bacillota</taxon>
        <taxon>Bacilli</taxon>
        <taxon>Bacillales</taxon>
        <taxon>Listeriaceae</taxon>
        <taxon>Listeria</taxon>
    </lineage>
</organism>
<evidence type="ECO:0000313" key="2">
    <source>
        <dbReference type="EMBL" id="MBC1490040.1"/>
    </source>
</evidence>
<comment type="caution">
    <text evidence="2">The sequence shown here is derived from an EMBL/GenBank/DDBJ whole genome shotgun (WGS) entry which is preliminary data.</text>
</comment>
<dbReference type="InterPro" id="IPR053136">
    <property type="entry name" value="UTP_pyrophosphatase-like"/>
</dbReference>
<dbReference type="AlphaFoldDB" id="A0A7X1CAD9"/>
<dbReference type="InterPro" id="IPR002725">
    <property type="entry name" value="YgjP-like_metallopeptidase"/>
</dbReference>
<gene>
    <name evidence="2" type="ORF">HCJ38_13680</name>
</gene>
<feature type="domain" description="YgjP-like metallopeptidase" evidence="1">
    <location>
        <begin position="19"/>
        <end position="227"/>
    </location>
</feature>
<name>A0A7X1CAD9_9LIST</name>